<dbReference type="GO" id="GO:0032259">
    <property type="term" value="P:methylation"/>
    <property type="evidence" value="ECO:0007669"/>
    <property type="project" value="UniProtKB-KW"/>
</dbReference>
<dbReference type="PANTHER" id="PTHR32319:SF0">
    <property type="entry name" value="BACTERIAL HEMOLYSIN-LIKE PROTEIN"/>
    <property type="match status" value="1"/>
</dbReference>
<keyword evidence="7" id="KW-1185">Reference proteome</keyword>
<name>A0A318TCB0_9BRAD</name>
<proteinExistence type="inferred from homology"/>
<dbReference type="GO" id="GO:0008168">
    <property type="term" value="F:methyltransferase activity"/>
    <property type="evidence" value="ECO:0007669"/>
    <property type="project" value="UniProtKB-KW"/>
</dbReference>
<comment type="caution">
    <text evidence="6">The sequence shown here is derived from an EMBL/GenBank/DDBJ whole genome shotgun (WGS) entry which is preliminary data.</text>
</comment>
<keyword evidence="6" id="KW-0808">Transferase</keyword>
<keyword evidence="6" id="KW-0489">Methyltransferase</keyword>
<evidence type="ECO:0000259" key="5">
    <source>
        <dbReference type="Pfam" id="PF01728"/>
    </source>
</evidence>
<evidence type="ECO:0000256" key="2">
    <source>
        <dbReference type="ARBA" id="ARBA00029460"/>
    </source>
</evidence>
<dbReference type="SUPFAM" id="SSF53335">
    <property type="entry name" value="S-adenosyl-L-methionine-dependent methyltransferases"/>
    <property type="match status" value="1"/>
</dbReference>
<dbReference type="RefSeq" id="WP_110780847.1">
    <property type="nucleotide sequence ID" value="NZ_QJTI01000010.1"/>
</dbReference>
<reference evidence="6 7" key="1">
    <citation type="submission" date="2018-06" db="EMBL/GenBank/DDBJ databases">
        <title>Genomic Encyclopedia of Archaeal and Bacterial Type Strains, Phase II (KMG-II): from individual species to whole genera.</title>
        <authorList>
            <person name="Goeker M."/>
        </authorList>
    </citation>
    <scope>NUCLEOTIDE SEQUENCE [LARGE SCALE GENOMIC DNA]</scope>
    <source>
        <strain evidence="6 7">JCM 11668</strain>
    </source>
</reference>
<dbReference type="Proteomes" id="UP000248148">
    <property type="component" value="Unassembled WGS sequence"/>
</dbReference>
<dbReference type="NCBIfam" id="TIGR00478">
    <property type="entry name" value="tly"/>
    <property type="match status" value="1"/>
</dbReference>
<dbReference type="PANTHER" id="PTHR32319">
    <property type="entry name" value="BACTERIAL HEMOLYSIN-LIKE PROTEIN"/>
    <property type="match status" value="1"/>
</dbReference>
<dbReference type="InterPro" id="IPR036986">
    <property type="entry name" value="S4_RNA-bd_sf"/>
</dbReference>
<dbReference type="PIRSF" id="PIRSF005578">
    <property type="entry name" value="TlyA"/>
    <property type="match status" value="1"/>
</dbReference>
<dbReference type="InterPro" id="IPR002942">
    <property type="entry name" value="S4_RNA-bd"/>
</dbReference>
<dbReference type="InterPro" id="IPR004538">
    <property type="entry name" value="Hemolysin_A/TlyA"/>
</dbReference>
<dbReference type="AlphaFoldDB" id="A0A318TCB0"/>
<dbReference type="InterPro" id="IPR047048">
    <property type="entry name" value="TlyA"/>
</dbReference>
<dbReference type="Gene3D" id="3.40.50.150">
    <property type="entry name" value="Vaccinia Virus protein VP39"/>
    <property type="match status" value="1"/>
</dbReference>
<evidence type="ECO:0000313" key="6">
    <source>
        <dbReference type="EMBL" id="PYF02672.1"/>
    </source>
</evidence>
<protein>
    <submittedName>
        <fullName evidence="6">23S rRNA (Cytidine1920-2'-O)/16S rRNA (Cytidine1409-2'-O)-methyltransferase</fullName>
    </submittedName>
</protein>
<evidence type="ECO:0000259" key="4">
    <source>
        <dbReference type="Pfam" id="PF01479"/>
    </source>
</evidence>
<dbReference type="InterPro" id="IPR029063">
    <property type="entry name" value="SAM-dependent_MTases_sf"/>
</dbReference>
<comment type="similarity">
    <text evidence="2">Belongs to the TlyA family.</text>
</comment>
<sequence>MTTPTQPTPAPRKRADVTLVERGVFESRARAQAAIAAGLVFADGKKIAKPSEPIAADAVIAAEPAHPYVSRGGVKLQGALKHYPIEIAGRVCLDVGASTGGFTDVLLRHGALQVLAVDVGHDQLHPSLRGHPNIVSMEGTDIRALAAGSLPSAPEVVVIDASFISLEQVLPPALALAARPASLLVLIKPQFEVHGGHNKRGIIKDGNVHDAVCAKIESFAAALGCRDITIFPSSIEGGDGNREFFLGARYQGP</sequence>
<dbReference type="OrthoDB" id="9784736at2"/>
<dbReference type="GO" id="GO:0003723">
    <property type="term" value="F:RNA binding"/>
    <property type="evidence" value="ECO:0007669"/>
    <property type="project" value="UniProtKB-KW"/>
</dbReference>
<dbReference type="Pfam" id="PF01479">
    <property type="entry name" value="S4"/>
    <property type="match status" value="1"/>
</dbReference>
<dbReference type="Pfam" id="PF01728">
    <property type="entry name" value="FtsJ"/>
    <property type="match status" value="1"/>
</dbReference>
<evidence type="ECO:0000256" key="1">
    <source>
        <dbReference type="ARBA" id="ARBA00022884"/>
    </source>
</evidence>
<keyword evidence="1 3" id="KW-0694">RNA-binding</keyword>
<feature type="domain" description="Ribosomal RNA methyltransferase FtsJ" evidence="5">
    <location>
        <begin position="68"/>
        <end position="249"/>
    </location>
</feature>
<evidence type="ECO:0000313" key="7">
    <source>
        <dbReference type="Proteomes" id="UP000248148"/>
    </source>
</evidence>
<gene>
    <name evidence="6" type="ORF">BJ122_1108</name>
</gene>
<dbReference type="Gene3D" id="3.10.290.10">
    <property type="entry name" value="RNA-binding S4 domain"/>
    <property type="match status" value="1"/>
</dbReference>
<dbReference type="SUPFAM" id="SSF55174">
    <property type="entry name" value="Alpha-L RNA-binding motif"/>
    <property type="match status" value="1"/>
</dbReference>
<dbReference type="PROSITE" id="PS50889">
    <property type="entry name" value="S4"/>
    <property type="match status" value="1"/>
</dbReference>
<evidence type="ECO:0000256" key="3">
    <source>
        <dbReference type="PROSITE-ProRule" id="PRU00182"/>
    </source>
</evidence>
<dbReference type="InterPro" id="IPR002877">
    <property type="entry name" value="RNA_MeTrfase_FtsJ_dom"/>
</dbReference>
<organism evidence="6 7">
    <name type="scientific">Rhodopseudomonas faecalis</name>
    <dbReference type="NCBI Taxonomy" id="99655"/>
    <lineage>
        <taxon>Bacteria</taxon>
        <taxon>Pseudomonadati</taxon>
        <taxon>Pseudomonadota</taxon>
        <taxon>Alphaproteobacteria</taxon>
        <taxon>Hyphomicrobiales</taxon>
        <taxon>Nitrobacteraceae</taxon>
        <taxon>Rhodopseudomonas</taxon>
    </lineage>
</organism>
<feature type="domain" description="RNA-binding S4" evidence="4">
    <location>
        <begin position="14"/>
        <end position="59"/>
    </location>
</feature>
<accession>A0A318TCB0</accession>
<dbReference type="EMBL" id="QJTI01000010">
    <property type="protein sequence ID" value="PYF02672.1"/>
    <property type="molecule type" value="Genomic_DNA"/>
</dbReference>